<evidence type="ECO:0000256" key="2">
    <source>
        <dbReference type="ARBA" id="ARBA00022803"/>
    </source>
</evidence>
<dbReference type="Pfam" id="PF13424">
    <property type="entry name" value="TPR_12"/>
    <property type="match status" value="2"/>
</dbReference>
<dbReference type="InterPro" id="IPR003540">
    <property type="entry name" value="ADP-ribosyltransferase"/>
</dbReference>
<name>A0A814G376_9BILA</name>
<proteinExistence type="predicted"/>
<dbReference type="Pfam" id="PF03496">
    <property type="entry name" value="ADPrib_exo_Tox"/>
    <property type="match status" value="1"/>
</dbReference>
<organism evidence="6 8">
    <name type="scientific">Adineta steineri</name>
    <dbReference type="NCBI Taxonomy" id="433720"/>
    <lineage>
        <taxon>Eukaryota</taxon>
        <taxon>Metazoa</taxon>
        <taxon>Spiralia</taxon>
        <taxon>Gnathifera</taxon>
        <taxon>Rotifera</taxon>
        <taxon>Eurotatoria</taxon>
        <taxon>Bdelloidea</taxon>
        <taxon>Adinetida</taxon>
        <taxon>Adinetidae</taxon>
        <taxon>Adineta</taxon>
    </lineage>
</organism>
<keyword evidence="7" id="KW-1185">Reference proteome</keyword>
<dbReference type="Pfam" id="PF13374">
    <property type="entry name" value="TPR_10"/>
    <property type="match status" value="1"/>
</dbReference>
<comment type="caution">
    <text evidence="6">The sequence shown here is derived from an EMBL/GenBank/DDBJ whole genome shotgun (WGS) entry which is preliminary data.</text>
</comment>
<dbReference type="EMBL" id="CAJNOI010000068">
    <property type="protein sequence ID" value="CAF0990789.1"/>
    <property type="molecule type" value="Genomic_DNA"/>
</dbReference>
<feature type="repeat" description="TPR" evidence="3">
    <location>
        <begin position="526"/>
        <end position="559"/>
    </location>
</feature>
<dbReference type="Proteomes" id="UP000663832">
    <property type="component" value="Unassembled WGS sequence"/>
</dbReference>
<accession>A0A814G376</accession>
<evidence type="ECO:0000259" key="4">
    <source>
        <dbReference type="Pfam" id="PF03496"/>
    </source>
</evidence>
<dbReference type="EMBL" id="CAJNOM010000051">
    <property type="protein sequence ID" value="CAF0926504.1"/>
    <property type="molecule type" value="Genomic_DNA"/>
</dbReference>
<dbReference type="OrthoDB" id="1305878at2759"/>
<dbReference type="PANTHER" id="PTHR45641:SF19">
    <property type="entry name" value="NEPHROCYSTIN-3"/>
    <property type="match status" value="1"/>
</dbReference>
<keyword evidence="2 3" id="KW-0802">TPR repeat</keyword>
<feature type="domain" description="ADP ribosyltransferase" evidence="4">
    <location>
        <begin position="215"/>
        <end position="375"/>
    </location>
</feature>
<dbReference type="PANTHER" id="PTHR45641">
    <property type="entry name" value="TETRATRICOPEPTIDE REPEAT PROTEIN (AFU_ORTHOLOGUE AFUA_6G03870)"/>
    <property type="match status" value="1"/>
</dbReference>
<protein>
    <recommendedName>
        <fullName evidence="4">ADP ribosyltransferase domain-containing protein</fullName>
    </recommendedName>
</protein>
<reference evidence="6" key="1">
    <citation type="submission" date="2021-02" db="EMBL/GenBank/DDBJ databases">
        <authorList>
            <person name="Nowell W R."/>
        </authorList>
    </citation>
    <scope>NUCLEOTIDE SEQUENCE</scope>
</reference>
<keyword evidence="1" id="KW-0677">Repeat</keyword>
<gene>
    <name evidence="6" type="ORF">BJG266_LOCUS15381</name>
    <name evidence="5" type="ORF">QVE165_LOCUS10850</name>
</gene>
<evidence type="ECO:0000256" key="1">
    <source>
        <dbReference type="ARBA" id="ARBA00022737"/>
    </source>
</evidence>
<dbReference type="GO" id="GO:0005576">
    <property type="term" value="C:extracellular region"/>
    <property type="evidence" value="ECO:0007669"/>
    <property type="project" value="InterPro"/>
</dbReference>
<feature type="repeat" description="TPR" evidence="3">
    <location>
        <begin position="568"/>
        <end position="601"/>
    </location>
</feature>
<evidence type="ECO:0000313" key="7">
    <source>
        <dbReference type="Proteomes" id="UP000663832"/>
    </source>
</evidence>
<dbReference type="PROSITE" id="PS51996">
    <property type="entry name" value="TR_MART"/>
    <property type="match status" value="1"/>
</dbReference>
<dbReference type="InterPro" id="IPR011990">
    <property type="entry name" value="TPR-like_helical_dom_sf"/>
</dbReference>
<dbReference type="Gene3D" id="3.90.176.10">
    <property type="entry name" value="Toxin ADP-ribosyltransferase, Chain A, domain 1"/>
    <property type="match status" value="1"/>
</dbReference>
<dbReference type="PROSITE" id="PS50005">
    <property type="entry name" value="TPR"/>
    <property type="match status" value="3"/>
</dbReference>
<dbReference type="InterPro" id="IPR019734">
    <property type="entry name" value="TPR_rpt"/>
</dbReference>
<dbReference type="SUPFAM" id="SSF56399">
    <property type="entry name" value="ADP-ribosylation"/>
    <property type="match status" value="1"/>
</dbReference>
<evidence type="ECO:0000256" key="3">
    <source>
        <dbReference type="PROSITE-ProRule" id="PRU00339"/>
    </source>
</evidence>
<evidence type="ECO:0000313" key="5">
    <source>
        <dbReference type="EMBL" id="CAF0926504.1"/>
    </source>
</evidence>
<sequence length="793" mass="93334">MSSEDGTDLEARISSLTTADCNQENIFIICYNFNNADKIKEDLLAVDKAVTFCTDIDLCVEEIKSKKKEKIFLIISATDACKILPEIATLSQLNSVFIWPENQDECKRLIDDYCEVRICNNSNDVIKSINEKIKCIGKPLECVSFYDQHQKSTRILPTQSGEHLWFQLFHEVIGHLPHDNEAKKEMLSVCREYYRNNPRYLNDIDKFDENYDTNECIRWYTKNTFVYRMINKALRTEDIEQLYRFRFYIADLSKHLAQEYKKMKNRNIEKMVLYHGASLKKEELEILKLMKGKIFATNGYWSTSLDRSCAVEFSQSDPDAIPVLFEIKWNLHDCNDSIIFADISHLSEFDEKEHLVDADSIFQIEKIEEEIVDNVKLDVFYLKASGEGQELAKQYIEEYRQEMKYESPRIMLGILLKRIGKFDQSLDYFKELLKNPGKEKLSRIHHRIGIALTHRDECPLALEHLKKAYDLSLEVDQSDEINLARLYHDKGLVFKTQGKFSQALQWHWKAIHIIGETHILKNRLSADIYSSIGHYYLCKKDYVEADCCYQKALEIRQSCLPLNHAHHAFSYINLSKKYNSEGNYKKALDYNLRALELRQKCLLPDHLNIASSLHHVGKMYYKNKDSDKALDYYWKSLEMTKKCLPPPQQRTVPGILEDIASIYEDDPKQSLEYRLEALAVLKTLKSINYEYLVRTIDKIACTYKRMNNMEDSLKYYEEAICIREKELPRDKFHLAENLDNLAFVYERMRKPIQALDCYNKIMTMCTESYHSYHRLCIKTIKNIKRIKQKMKKI</sequence>
<evidence type="ECO:0000313" key="6">
    <source>
        <dbReference type="EMBL" id="CAF0990789.1"/>
    </source>
</evidence>
<evidence type="ECO:0000313" key="8">
    <source>
        <dbReference type="Proteomes" id="UP000663877"/>
    </source>
</evidence>
<feature type="repeat" description="TPR" evidence="3">
    <location>
        <begin position="610"/>
        <end position="643"/>
    </location>
</feature>
<dbReference type="Gene3D" id="1.25.40.10">
    <property type="entry name" value="Tetratricopeptide repeat domain"/>
    <property type="match status" value="3"/>
</dbReference>
<dbReference type="AlphaFoldDB" id="A0A814G376"/>
<dbReference type="SUPFAM" id="SSF48452">
    <property type="entry name" value="TPR-like"/>
    <property type="match status" value="2"/>
</dbReference>
<dbReference type="SMART" id="SM00028">
    <property type="entry name" value="TPR"/>
    <property type="match status" value="8"/>
</dbReference>
<dbReference type="Proteomes" id="UP000663877">
    <property type="component" value="Unassembled WGS sequence"/>
</dbReference>